<organism evidence="2 3">
    <name type="scientific">Phlebotomus papatasi</name>
    <name type="common">Sandfly</name>
    <dbReference type="NCBI Taxonomy" id="29031"/>
    <lineage>
        <taxon>Eukaryota</taxon>
        <taxon>Metazoa</taxon>
        <taxon>Ecdysozoa</taxon>
        <taxon>Arthropoda</taxon>
        <taxon>Hexapoda</taxon>
        <taxon>Insecta</taxon>
        <taxon>Pterygota</taxon>
        <taxon>Neoptera</taxon>
        <taxon>Endopterygota</taxon>
        <taxon>Diptera</taxon>
        <taxon>Nematocera</taxon>
        <taxon>Psychodoidea</taxon>
        <taxon>Psychodidae</taxon>
        <taxon>Phlebotomus</taxon>
        <taxon>Phlebotomus</taxon>
    </lineage>
</organism>
<reference evidence="2" key="1">
    <citation type="submission" date="2022-08" db="UniProtKB">
        <authorList>
            <consortium name="EnsemblMetazoa"/>
        </authorList>
    </citation>
    <scope>IDENTIFICATION</scope>
    <source>
        <strain evidence="2">Israel</strain>
    </source>
</reference>
<dbReference type="EnsemblMetazoa" id="PPAI012840-RA">
    <property type="protein sequence ID" value="PPAI012840-PA"/>
    <property type="gene ID" value="PPAI012840"/>
</dbReference>
<evidence type="ECO:0000256" key="1">
    <source>
        <dbReference type="SAM" id="MobiDB-lite"/>
    </source>
</evidence>
<protein>
    <submittedName>
        <fullName evidence="2">Uncharacterized protein</fullName>
    </submittedName>
</protein>
<sequence length="122" mass="13138">MGRKNRHALIQSQKGGAKKGEGSKATLNKTKKGKNVFKVASKKKDKAKKAAANFKKGKAGKKEAIQNKSEKLNESLKTLHKDMVVKKKATTPKASPSKGGRKSQKKAPKTKDVEAGLSNLDV</sequence>
<keyword evidence="3" id="KW-1185">Reference proteome</keyword>
<feature type="region of interest" description="Disordered" evidence="1">
    <location>
        <begin position="1"/>
        <end position="122"/>
    </location>
</feature>
<dbReference type="EMBL" id="AJVK01000467">
    <property type="status" value="NOT_ANNOTATED_CDS"/>
    <property type="molecule type" value="Genomic_DNA"/>
</dbReference>
<dbReference type="OrthoDB" id="8049002at2759"/>
<dbReference type="VEuPathDB" id="VectorBase:PPAPM1_007545"/>
<dbReference type="KEGG" id="ppap:129800995"/>
<dbReference type="EMBL" id="AJVK01000468">
    <property type="status" value="NOT_ANNOTATED_CDS"/>
    <property type="molecule type" value="Genomic_DNA"/>
</dbReference>
<accession>A0A1B0DRL1</accession>
<evidence type="ECO:0000313" key="3">
    <source>
        <dbReference type="Proteomes" id="UP000092462"/>
    </source>
</evidence>
<evidence type="ECO:0000313" key="2">
    <source>
        <dbReference type="EnsemblMetazoa" id="PPAI012840-PA"/>
    </source>
</evidence>
<name>A0A1B0DRL1_PHLPP</name>
<dbReference type="RefSeq" id="XP_055701720.1">
    <property type="nucleotide sequence ID" value="XM_055845745.1"/>
</dbReference>
<feature type="compositionally biased region" description="Basic and acidic residues" evidence="1">
    <location>
        <begin position="60"/>
        <end position="85"/>
    </location>
</feature>
<dbReference type="VEuPathDB" id="VectorBase:PPAI012840"/>
<dbReference type="GeneID" id="129800995"/>
<proteinExistence type="predicted"/>
<dbReference type="Proteomes" id="UP000092462">
    <property type="component" value="Unassembled WGS sequence"/>
</dbReference>
<feature type="compositionally biased region" description="Basic residues" evidence="1">
    <location>
        <begin position="29"/>
        <end position="59"/>
    </location>
</feature>
<dbReference type="AlphaFoldDB" id="A0A1B0DRL1"/>
<feature type="compositionally biased region" description="Basic residues" evidence="1">
    <location>
        <begin position="99"/>
        <end position="108"/>
    </location>
</feature>